<evidence type="ECO:0000313" key="3">
    <source>
        <dbReference type="Proteomes" id="UP000190102"/>
    </source>
</evidence>
<name>A0A1T4K7E1_9BACT</name>
<dbReference type="RefSeq" id="WP_078788658.1">
    <property type="nucleotide sequence ID" value="NZ_FUWR01000001.1"/>
</dbReference>
<dbReference type="InterPro" id="IPR049516">
    <property type="entry name" value="FAD-depend_C"/>
</dbReference>
<dbReference type="InterPro" id="IPR036188">
    <property type="entry name" value="FAD/NAD-bd_sf"/>
</dbReference>
<dbReference type="SUPFAM" id="SSF51905">
    <property type="entry name" value="FAD/NAD(P)-binding domain"/>
    <property type="match status" value="1"/>
</dbReference>
<dbReference type="Gene3D" id="3.30.70.2700">
    <property type="match status" value="1"/>
</dbReference>
<keyword evidence="3" id="KW-1185">Reference proteome</keyword>
<dbReference type="InterPro" id="IPR028348">
    <property type="entry name" value="FAD-binding_protein"/>
</dbReference>
<dbReference type="OrthoDB" id="9772594at2"/>
<dbReference type="Gene3D" id="3.50.50.60">
    <property type="entry name" value="FAD/NAD(P)-binding domain"/>
    <property type="match status" value="2"/>
</dbReference>
<evidence type="ECO:0000259" key="1">
    <source>
        <dbReference type="Pfam" id="PF21688"/>
    </source>
</evidence>
<organism evidence="2 3">
    <name type="scientific">Trichlorobacter thiogenes</name>
    <dbReference type="NCBI Taxonomy" id="115783"/>
    <lineage>
        <taxon>Bacteria</taxon>
        <taxon>Pseudomonadati</taxon>
        <taxon>Thermodesulfobacteriota</taxon>
        <taxon>Desulfuromonadia</taxon>
        <taxon>Geobacterales</taxon>
        <taxon>Geobacteraceae</taxon>
        <taxon>Trichlorobacter</taxon>
    </lineage>
</organism>
<dbReference type="PANTHER" id="PTHR42842:SF3">
    <property type="entry name" value="FAD_NAD(P)-BINDING OXIDOREDUCTASE FAMILY PROTEIN"/>
    <property type="match status" value="1"/>
</dbReference>
<dbReference type="Pfam" id="PF21688">
    <property type="entry name" value="FAD-depend_C"/>
    <property type="match status" value="1"/>
</dbReference>
<sequence length="524" mass="57008">MPFLFRNLTLQPGEDEGRLIALTAKFFGFDPAVLQQFRILRKGVDARKKPRVLLVYTVSFSLADEAGFWKRHQGTPNLEQLPVETPQIFTKRSSTDPIVIVGMGPAGLFCALRLAAYGIAATILERGKPVEERVKDVARFWRDGQLDTESNVQFGEGGAGTFSDGKLTCRLRDPNTGWVLDQLIRFGAPPEIRYQAKPHVGTDRLRSVVAALRAGLLESGADIRFSTCLTDLVCNSGQLSAVRSNGQDELPCKHLVLAIGHSARDTYAMLSRQNLVMEPKPFAIGLRVEHPQGVIDRIQYGKPHPALPKADYALTYNNDLTKRSCYSFCMCPGGLVVASSSEAEMVVVNGMSNLGRDSGLANSALVVNVRPEDFDGSDPLAGVRFQQQWERTAFTAGGGNYHAPAQNLLAFIGQGTGSYHSSYRPGTVEADLATLLPEYVSTTLREGIVSFDRKMKGFVTREATLTGVETRTSAPLRILRGEDFQSPTLRGLYPCGEGAGYAGGIMSAALDGVRVADKIAEQMS</sequence>
<dbReference type="STRING" id="115783.SAMN02745119_00365"/>
<reference evidence="3" key="1">
    <citation type="submission" date="2017-02" db="EMBL/GenBank/DDBJ databases">
        <authorList>
            <person name="Varghese N."/>
            <person name="Submissions S."/>
        </authorList>
    </citation>
    <scope>NUCLEOTIDE SEQUENCE [LARGE SCALE GENOMIC DNA]</scope>
    <source>
        <strain evidence="3">ATCC BAA-34</strain>
    </source>
</reference>
<dbReference type="Proteomes" id="UP000190102">
    <property type="component" value="Unassembled WGS sequence"/>
</dbReference>
<protein>
    <recommendedName>
        <fullName evidence="1">FAD-dependent protein C-terminal domain-containing protein</fullName>
    </recommendedName>
</protein>
<feature type="domain" description="FAD-dependent protein C-terminal" evidence="1">
    <location>
        <begin position="281"/>
        <end position="472"/>
    </location>
</feature>
<dbReference type="AlphaFoldDB" id="A0A1T4K7E1"/>
<dbReference type="PIRSF" id="PIRSF038984">
    <property type="entry name" value="FAD_binding_protein"/>
    <property type="match status" value="1"/>
</dbReference>
<evidence type="ECO:0000313" key="2">
    <source>
        <dbReference type="EMBL" id="SJZ38233.1"/>
    </source>
</evidence>
<dbReference type="EMBL" id="FUWR01000001">
    <property type="protein sequence ID" value="SJZ38233.1"/>
    <property type="molecule type" value="Genomic_DNA"/>
</dbReference>
<dbReference type="PANTHER" id="PTHR42842">
    <property type="entry name" value="FAD/NAD(P)-BINDING OXIDOREDUCTASE"/>
    <property type="match status" value="1"/>
</dbReference>
<gene>
    <name evidence="2" type="ORF">SAMN02745119_00365</name>
</gene>
<proteinExistence type="predicted"/>
<accession>A0A1T4K7E1</accession>